<name>A0AAJ2H030_9HYPH</name>
<dbReference type="RefSeq" id="WP_310866872.1">
    <property type="nucleotide sequence ID" value="NZ_JAVLSF010001376.1"/>
</dbReference>
<comment type="caution">
    <text evidence="1">The sequence shown here is derived from an EMBL/GenBank/DDBJ whole genome shotgun (WGS) entry which is preliminary data.</text>
</comment>
<protein>
    <submittedName>
        <fullName evidence="1">Uncharacterized protein</fullName>
    </submittedName>
</protein>
<dbReference type="Proteomes" id="UP001268610">
    <property type="component" value="Unassembled WGS sequence"/>
</dbReference>
<gene>
    <name evidence="1" type="ORF">RJJ65_40980</name>
</gene>
<accession>A0AAJ2H030</accession>
<feature type="non-terminal residue" evidence="1">
    <location>
        <position position="108"/>
    </location>
</feature>
<reference evidence="1" key="1">
    <citation type="submission" date="2023-04" db="EMBL/GenBank/DDBJ databases">
        <title>Genomic characterization of faba bean (Vicia faba) microsymbionts in Mexican soils.</title>
        <authorList>
            <person name="Rivera Orduna F.N."/>
            <person name="Guevara-Luna J."/>
            <person name="Yan J."/>
            <person name="Arroyo-Herrera I."/>
            <person name="Li Y."/>
            <person name="Vasquez-Murrieta M.S."/>
            <person name="Wang E.T."/>
        </authorList>
    </citation>
    <scope>NUCLEOTIDE SEQUENCE</scope>
    <source>
        <strain evidence="1">CH26</strain>
    </source>
</reference>
<evidence type="ECO:0000313" key="2">
    <source>
        <dbReference type="Proteomes" id="UP001268610"/>
    </source>
</evidence>
<evidence type="ECO:0000313" key="1">
    <source>
        <dbReference type="EMBL" id="MDR9778925.1"/>
    </source>
</evidence>
<dbReference type="AlphaFoldDB" id="A0AAJ2H030"/>
<organism evidence="1 2">
    <name type="scientific">Rhizobium hidalgonense</name>
    <dbReference type="NCBI Taxonomy" id="1538159"/>
    <lineage>
        <taxon>Bacteria</taxon>
        <taxon>Pseudomonadati</taxon>
        <taxon>Pseudomonadota</taxon>
        <taxon>Alphaproteobacteria</taxon>
        <taxon>Hyphomicrobiales</taxon>
        <taxon>Rhizobiaceae</taxon>
        <taxon>Rhizobium/Agrobacterium group</taxon>
        <taxon>Rhizobium</taxon>
    </lineage>
</organism>
<proteinExistence type="predicted"/>
<feature type="non-terminal residue" evidence="1">
    <location>
        <position position="1"/>
    </location>
</feature>
<dbReference type="EMBL" id="JAVLSF010001376">
    <property type="protein sequence ID" value="MDR9778925.1"/>
    <property type="molecule type" value="Genomic_DNA"/>
</dbReference>
<sequence>NCCTPLLDDPIKGHLTRRGLIVHRARCSNLLHEGQQHPENIIPLSWQQNVDEEARFPAYLLIDKKLDAEQTTEVIYTIRQFQAGLEQLSTDEHKTYLSLIVRDRDHLA</sequence>